<dbReference type="AlphaFoldDB" id="A0AAT9GNV0"/>
<reference evidence="1" key="1">
    <citation type="submission" date="2024-03" db="EMBL/GenBank/DDBJ databases">
        <title>Complete genome sequence of Sulfurisphaera javensis strain KD-1.</title>
        <authorList>
            <person name="Sakai H."/>
            <person name="Nur N."/>
            <person name="Suwanto A."/>
            <person name="Kurosawa N."/>
        </authorList>
    </citation>
    <scope>NUCLEOTIDE SEQUENCE</scope>
    <source>
        <strain evidence="1">KD-1</strain>
    </source>
</reference>
<name>A0AAT9GNV0_9CREN</name>
<evidence type="ECO:0000313" key="1">
    <source>
        <dbReference type="EMBL" id="BFH72580.1"/>
    </source>
</evidence>
<dbReference type="EMBL" id="AP031322">
    <property type="protein sequence ID" value="BFH72580.1"/>
    <property type="molecule type" value="Genomic_DNA"/>
</dbReference>
<gene>
    <name evidence="1" type="ORF">SJAV_05240</name>
</gene>
<organism evidence="1">
    <name type="scientific">Sulfurisphaera javensis</name>
    <dbReference type="NCBI Taxonomy" id="2049879"/>
    <lineage>
        <taxon>Archaea</taxon>
        <taxon>Thermoproteota</taxon>
        <taxon>Thermoprotei</taxon>
        <taxon>Sulfolobales</taxon>
        <taxon>Sulfolobaceae</taxon>
        <taxon>Sulfurisphaera</taxon>
    </lineage>
</organism>
<sequence>MKNVKTYIVEEKISGNSNLIISIIKNFDNILSYIPYQVERGYNEITLRFTRFLLFSYKQTFKLENKIDTKSMVTYVLKSSKGDILEIFISIKEEKPNQTNVNIAIKYDGEKEWIVGKFLHEIASSISHGIKEESKRAESITISTNFSENLSKLSFLTKLLMKSRLVKTDEITVGKGQLVSSILNIIQEFLRYQIIYVSGTSVSSSFRLIFINGEEKGVYVNIEGKESFDEKELNELEGHFKINIYVSLMPEEILKGVINEGA</sequence>
<proteinExistence type="predicted"/>
<accession>A0AAT9GNV0</accession>
<dbReference type="KEGG" id="sjv:SJAV_05240"/>
<protein>
    <submittedName>
        <fullName evidence="1">Uncharacterized protein</fullName>
    </submittedName>
</protein>